<comment type="caution">
    <text evidence="1">The sequence shown here is derived from an EMBL/GenBank/DDBJ whole genome shotgun (WGS) entry which is preliminary data.</text>
</comment>
<dbReference type="OrthoDB" id="10382066at2759"/>
<gene>
    <name evidence="1" type="ORF">Bhyg_03871</name>
</gene>
<keyword evidence="2" id="KW-1185">Reference proteome</keyword>
<protein>
    <submittedName>
        <fullName evidence="1">Uncharacterized protein</fullName>
    </submittedName>
</protein>
<proteinExistence type="predicted"/>
<reference evidence="1" key="1">
    <citation type="submission" date="2022-07" db="EMBL/GenBank/DDBJ databases">
        <authorList>
            <person name="Trinca V."/>
            <person name="Uliana J.V.C."/>
            <person name="Torres T.T."/>
            <person name="Ward R.J."/>
            <person name="Monesi N."/>
        </authorList>
    </citation>
    <scope>NUCLEOTIDE SEQUENCE</scope>
    <source>
        <strain evidence="1">HSMRA1968</strain>
        <tissue evidence="1">Whole embryos</tissue>
    </source>
</reference>
<dbReference type="Proteomes" id="UP001151699">
    <property type="component" value="Chromosome A"/>
</dbReference>
<dbReference type="AlphaFoldDB" id="A0A9Q0S9T3"/>
<sequence length="123" mass="13709">MASSKAFGTIQPNVPSYEEAMNMNGPSQQLYPNVTPKPYYPQTISPLADLQQPVHLVKSLCIHVLATYQPVQHTVLFYAAVYFCVCHVLHLFTVRRCVESQDFSAPVAVQESNGKSNSIFFSV</sequence>
<evidence type="ECO:0000313" key="2">
    <source>
        <dbReference type="Proteomes" id="UP001151699"/>
    </source>
</evidence>
<name>A0A9Q0S9T3_9DIPT</name>
<accession>A0A9Q0S9T3</accession>
<dbReference type="EMBL" id="WJQU01000001">
    <property type="protein sequence ID" value="KAJ6648640.1"/>
    <property type="molecule type" value="Genomic_DNA"/>
</dbReference>
<evidence type="ECO:0000313" key="1">
    <source>
        <dbReference type="EMBL" id="KAJ6648640.1"/>
    </source>
</evidence>
<organism evidence="1 2">
    <name type="scientific">Pseudolycoriella hygida</name>
    <dbReference type="NCBI Taxonomy" id="35572"/>
    <lineage>
        <taxon>Eukaryota</taxon>
        <taxon>Metazoa</taxon>
        <taxon>Ecdysozoa</taxon>
        <taxon>Arthropoda</taxon>
        <taxon>Hexapoda</taxon>
        <taxon>Insecta</taxon>
        <taxon>Pterygota</taxon>
        <taxon>Neoptera</taxon>
        <taxon>Endopterygota</taxon>
        <taxon>Diptera</taxon>
        <taxon>Nematocera</taxon>
        <taxon>Sciaroidea</taxon>
        <taxon>Sciaridae</taxon>
        <taxon>Pseudolycoriella</taxon>
    </lineage>
</organism>